<feature type="compositionally biased region" description="Low complexity" evidence="2">
    <location>
        <begin position="316"/>
        <end position="336"/>
    </location>
</feature>
<proteinExistence type="predicted"/>
<dbReference type="EMBL" id="JAKJXP020000209">
    <property type="protein sequence ID" value="KAK7738436.1"/>
    <property type="molecule type" value="Genomic_DNA"/>
</dbReference>
<evidence type="ECO:0000313" key="4">
    <source>
        <dbReference type="Proteomes" id="UP001320420"/>
    </source>
</evidence>
<dbReference type="AlphaFoldDB" id="A0AAN9U3V1"/>
<feature type="region of interest" description="Disordered" evidence="2">
    <location>
        <begin position="216"/>
        <end position="248"/>
    </location>
</feature>
<feature type="region of interest" description="Disordered" evidence="2">
    <location>
        <begin position="308"/>
        <end position="362"/>
    </location>
</feature>
<keyword evidence="1" id="KW-0175">Coiled coil</keyword>
<comment type="caution">
    <text evidence="3">The sequence shown here is derived from an EMBL/GenBank/DDBJ whole genome shotgun (WGS) entry which is preliminary data.</text>
</comment>
<organism evidence="3 4">
    <name type="scientific">Diatrype stigma</name>
    <dbReference type="NCBI Taxonomy" id="117547"/>
    <lineage>
        <taxon>Eukaryota</taxon>
        <taxon>Fungi</taxon>
        <taxon>Dikarya</taxon>
        <taxon>Ascomycota</taxon>
        <taxon>Pezizomycotina</taxon>
        <taxon>Sordariomycetes</taxon>
        <taxon>Xylariomycetidae</taxon>
        <taxon>Xylariales</taxon>
        <taxon>Diatrypaceae</taxon>
        <taxon>Diatrype</taxon>
    </lineage>
</organism>
<gene>
    <name evidence="3" type="ORF">SLS62_011391</name>
</gene>
<name>A0AAN9U3V1_9PEZI</name>
<evidence type="ECO:0000313" key="3">
    <source>
        <dbReference type="EMBL" id="KAK7738436.1"/>
    </source>
</evidence>
<feature type="compositionally biased region" description="Polar residues" evidence="2">
    <location>
        <begin position="54"/>
        <end position="63"/>
    </location>
</feature>
<feature type="coiled-coil region" evidence="1">
    <location>
        <begin position="135"/>
        <end position="187"/>
    </location>
</feature>
<reference evidence="3 4" key="1">
    <citation type="submission" date="2024-02" db="EMBL/GenBank/DDBJ databases">
        <title>De novo assembly and annotation of 12 fungi associated with fruit tree decline syndrome in Ontario, Canada.</title>
        <authorList>
            <person name="Sulman M."/>
            <person name="Ellouze W."/>
            <person name="Ilyukhin E."/>
        </authorList>
    </citation>
    <scope>NUCLEOTIDE SEQUENCE [LARGE SCALE GENOMIC DNA]</scope>
    <source>
        <strain evidence="3 4">M11/M66-122</strain>
    </source>
</reference>
<sequence length="380" mass="41458">MSKPSQLQRGPWPSASKGARSPVTPDFRTGSPVSKKSMDNPRRLGTSRVASYLNIGSRSNSEPEPSPLGPSTGRSKSGFFHREEDTVWFSPNVEQVVEGVQAGLIKRGALEPIPIQHNACVMTIIEAYGKKNQTIRALESKITEAKAAHERTREHTRELADEWLGREKQYKAEIKRLELLLASTSQEGVAAVSLARAGSVVDRHGPEAKKLQSELRRLSGHKLEEEEPSTPKPRPRKPDLFGTEQPSIFSSDFTDELNEIVAPRPEPAPDRDFDYFQGLRIQKAEAADARAKFEARTAARAAARIAYRAERNSRKASGAEASAEAGAGAGVSAGPATDPATEPATDPLSKNDDNEFSRFSFEFDDKRDSLSLQGGSRGSP</sequence>
<evidence type="ECO:0000256" key="2">
    <source>
        <dbReference type="SAM" id="MobiDB-lite"/>
    </source>
</evidence>
<protein>
    <submittedName>
        <fullName evidence="3">Uncharacterized protein</fullName>
    </submittedName>
</protein>
<dbReference type="Proteomes" id="UP001320420">
    <property type="component" value="Unassembled WGS sequence"/>
</dbReference>
<accession>A0AAN9U3V1</accession>
<feature type="region of interest" description="Disordered" evidence="2">
    <location>
        <begin position="1"/>
        <end position="77"/>
    </location>
</feature>
<keyword evidence="4" id="KW-1185">Reference proteome</keyword>
<evidence type="ECO:0000256" key="1">
    <source>
        <dbReference type="SAM" id="Coils"/>
    </source>
</evidence>
<feature type="compositionally biased region" description="Basic and acidic residues" evidence="2">
    <location>
        <begin position="349"/>
        <end position="362"/>
    </location>
</feature>